<dbReference type="Gene3D" id="4.10.240.10">
    <property type="entry name" value="Zn(2)-C6 fungal-type DNA-binding domain"/>
    <property type="match status" value="1"/>
</dbReference>
<accession>A0A1L9SF31</accession>
<keyword evidence="10" id="KW-1185">Reference proteome</keyword>
<dbReference type="PANTHER" id="PTHR31001">
    <property type="entry name" value="UNCHARACTERIZED TRANSCRIPTIONAL REGULATORY PROTEIN"/>
    <property type="match status" value="1"/>
</dbReference>
<dbReference type="InterPro" id="IPR007219">
    <property type="entry name" value="XnlR_reg_dom"/>
</dbReference>
<keyword evidence="6" id="KW-0539">Nucleus</keyword>
<feature type="domain" description="Zn(2)-C6 fungal-type" evidence="8">
    <location>
        <begin position="6"/>
        <end position="35"/>
    </location>
</feature>
<dbReference type="InterPro" id="IPR050613">
    <property type="entry name" value="Sec_Metabolite_Reg"/>
</dbReference>
<dbReference type="InterPro" id="IPR001138">
    <property type="entry name" value="Zn2Cys6_DnaBD"/>
</dbReference>
<dbReference type="Proteomes" id="UP000184188">
    <property type="component" value="Unassembled WGS sequence"/>
</dbReference>
<feature type="region of interest" description="Disordered" evidence="7">
    <location>
        <begin position="69"/>
        <end position="99"/>
    </location>
</feature>
<dbReference type="AlphaFoldDB" id="A0A1L9SF31"/>
<dbReference type="GO" id="GO:0005634">
    <property type="term" value="C:nucleus"/>
    <property type="evidence" value="ECO:0007669"/>
    <property type="project" value="UniProtKB-SubCell"/>
</dbReference>
<dbReference type="Pfam" id="PF04082">
    <property type="entry name" value="Fungal_trans"/>
    <property type="match status" value="1"/>
</dbReference>
<evidence type="ECO:0000313" key="9">
    <source>
        <dbReference type="EMBL" id="OJJ45830.1"/>
    </source>
</evidence>
<feature type="compositionally biased region" description="Basic and acidic residues" evidence="7">
    <location>
        <begin position="76"/>
        <end position="88"/>
    </location>
</feature>
<dbReference type="OrthoDB" id="435881at2759"/>
<keyword evidence="4" id="KW-0238">DNA-binding</keyword>
<reference evidence="10" key="1">
    <citation type="journal article" date="2017" name="Genome Biol.">
        <title>Comparative genomics reveals high biological diversity and specific adaptations in the industrially and medically important fungal genus Aspergillus.</title>
        <authorList>
            <person name="de Vries R.P."/>
            <person name="Riley R."/>
            <person name="Wiebenga A."/>
            <person name="Aguilar-Osorio G."/>
            <person name="Amillis S."/>
            <person name="Uchima C.A."/>
            <person name="Anderluh G."/>
            <person name="Asadollahi M."/>
            <person name="Askin M."/>
            <person name="Barry K."/>
            <person name="Battaglia E."/>
            <person name="Bayram O."/>
            <person name="Benocci T."/>
            <person name="Braus-Stromeyer S.A."/>
            <person name="Caldana C."/>
            <person name="Canovas D."/>
            <person name="Cerqueira G.C."/>
            <person name="Chen F."/>
            <person name="Chen W."/>
            <person name="Choi C."/>
            <person name="Clum A."/>
            <person name="Dos Santos R.A."/>
            <person name="Damasio A.R."/>
            <person name="Diallinas G."/>
            <person name="Emri T."/>
            <person name="Fekete E."/>
            <person name="Flipphi M."/>
            <person name="Freyberg S."/>
            <person name="Gallo A."/>
            <person name="Gournas C."/>
            <person name="Habgood R."/>
            <person name="Hainaut M."/>
            <person name="Harispe M.L."/>
            <person name="Henrissat B."/>
            <person name="Hilden K.S."/>
            <person name="Hope R."/>
            <person name="Hossain A."/>
            <person name="Karabika E."/>
            <person name="Karaffa L."/>
            <person name="Karanyi Z."/>
            <person name="Krasevec N."/>
            <person name="Kuo A."/>
            <person name="Kusch H."/>
            <person name="LaButti K."/>
            <person name="Lagendijk E.L."/>
            <person name="Lapidus A."/>
            <person name="Levasseur A."/>
            <person name="Lindquist E."/>
            <person name="Lipzen A."/>
            <person name="Logrieco A.F."/>
            <person name="MacCabe A."/>
            <person name="Maekelae M.R."/>
            <person name="Malavazi I."/>
            <person name="Melin P."/>
            <person name="Meyer V."/>
            <person name="Mielnichuk N."/>
            <person name="Miskei M."/>
            <person name="Molnar A.P."/>
            <person name="Mule G."/>
            <person name="Ngan C.Y."/>
            <person name="Orejas M."/>
            <person name="Orosz E."/>
            <person name="Ouedraogo J.P."/>
            <person name="Overkamp K.M."/>
            <person name="Park H.-S."/>
            <person name="Perrone G."/>
            <person name="Piumi F."/>
            <person name="Punt P.J."/>
            <person name="Ram A.F."/>
            <person name="Ramon A."/>
            <person name="Rauscher S."/>
            <person name="Record E."/>
            <person name="Riano-Pachon D.M."/>
            <person name="Robert V."/>
            <person name="Roehrig J."/>
            <person name="Ruller R."/>
            <person name="Salamov A."/>
            <person name="Salih N.S."/>
            <person name="Samson R.A."/>
            <person name="Sandor E."/>
            <person name="Sanguinetti M."/>
            <person name="Schuetze T."/>
            <person name="Sepcic K."/>
            <person name="Shelest E."/>
            <person name="Sherlock G."/>
            <person name="Sophianopoulou V."/>
            <person name="Squina F.M."/>
            <person name="Sun H."/>
            <person name="Susca A."/>
            <person name="Todd R.B."/>
            <person name="Tsang A."/>
            <person name="Unkles S.E."/>
            <person name="van de Wiele N."/>
            <person name="van Rossen-Uffink D."/>
            <person name="Oliveira J.V."/>
            <person name="Vesth T.C."/>
            <person name="Visser J."/>
            <person name="Yu J.-H."/>
            <person name="Zhou M."/>
            <person name="Andersen M.R."/>
            <person name="Archer D.B."/>
            <person name="Baker S.E."/>
            <person name="Benoit I."/>
            <person name="Brakhage A.A."/>
            <person name="Braus G.H."/>
            <person name="Fischer R."/>
            <person name="Frisvad J.C."/>
            <person name="Goldman G.H."/>
            <person name="Houbraken J."/>
            <person name="Oakley B."/>
            <person name="Pocsi I."/>
            <person name="Scazzocchio C."/>
            <person name="Seiboth B."/>
            <person name="vanKuyk P.A."/>
            <person name="Wortman J."/>
            <person name="Dyer P.S."/>
            <person name="Grigoriev I.V."/>
        </authorList>
    </citation>
    <scope>NUCLEOTIDE SEQUENCE [LARGE SCALE GENOMIC DNA]</scope>
    <source>
        <strain evidence="10">CBS 506.65</strain>
    </source>
</reference>
<dbReference type="GO" id="GO:0003677">
    <property type="term" value="F:DNA binding"/>
    <property type="evidence" value="ECO:0007669"/>
    <property type="project" value="UniProtKB-KW"/>
</dbReference>
<dbReference type="SMART" id="SM00906">
    <property type="entry name" value="Fungal_trans"/>
    <property type="match status" value="1"/>
</dbReference>
<gene>
    <name evidence="9" type="ORF">ASPZODRAFT_98770</name>
</gene>
<dbReference type="EMBL" id="KV878344">
    <property type="protein sequence ID" value="OJJ45830.1"/>
    <property type="molecule type" value="Genomic_DNA"/>
</dbReference>
<evidence type="ECO:0000256" key="1">
    <source>
        <dbReference type="ARBA" id="ARBA00004123"/>
    </source>
</evidence>
<dbReference type="PROSITE" id="PS50048">
    <property type="entry name" value="ZN2_CY6_FUNGAL_2"/>
    <property type="match status" value="1"/>
</dbReference>
<dbReference type="Pfam" id="PF00172">
    <property type="entry name" value="Zn_clus"/>
    <property type="match status" value="1"/>
</dbReference>
<dbReference type="RefSeq" id="XP_022580340.1">
    <property type="nucleotide sequence ID" value="XM_022730586.1"/>
</dbReference>
<dbReference type="CDD" id="cd12148">
    <property type="entry name" value="fungal_TF_MHR"/>
    <property type="match status" value="1"/>
</dbReference>
<dbReference type="CDD" id="cd00067">
    <property type="entry name" value="GAL4"/>
    <property type="match status" value="1"/>
</dbReference>
<dbReference type="SMART" id="SM00066">
    <property type="entry name" value="GAL4"/>
    <property type="match status" value="1"/>
</dbReference>
<evidence type="ECO:0000256" key="4">
    <source>
        <dbReference type="ARBA" id="ARBA00023125"/>
    </source>
</evidence>
<proteinExistence type="predicted"/>
<keyword evidence="3" id="KW-0805">Transcription regulation</keyword>
<organism evidence="9 10">
    <name type="scientific">Penicilliopsis zonata CBS 506.65</name>
    <dbReference type="NCBI Taxonomy" id="1073090"/>
    <lineage>
        <taxon>Eukaryota</taxon>
        <taxon>Fungi</taxon>
        <taxon>Dikarya</taxon>
        <taxon>Ascomycota</taxon>
        <taxon>Pezizomycotina</taxon>
        <taxon>Eurotiomycetes</taxon>
        <taxon>Eurotiomycetidae</taxon>
        <taxon>Eurotiales</taxon>
        <taxon>Aspergillaceae</taxon>
        <taxon>Penicilliopsis</taxon>
    </lineage>
</organism>
<dbReference type="PANTHER" id="PTHR31001:SF85">
    <property type="entry name" value="ZN(II)2CYS6 TRANSCRIPTION FACTOR (EUROFUNG)"/>
    <property type="match status" value="1"/>
</dbReference>
<comment type="subcellular location">
    <subcellularLocation>
        <location evidence="1">Nucleus</location>
    </subcellularLocation>
</comment>
<evidence type="ECO:0000256" key="7">
    <source>
        <dbReference type="SAM" id="MobiDB-lite"/>
    </source>
</evidence>
<sequence length="639" mass="71718">MQQPNACIRCASRKVRCDRHEPCRTCARSGLECVYRVVPPRQRREDALSTKLRRYEELLREAGVNIDSDSITGTRGIDDPNDQGRDGDGENESGGLVEEESGKKYYENNLLLEFGQKVIPFIYLSILFLAGYNRSQTGEDLPSQLLLGSSPVPTAISIDASMAKTLWTVFCENVNPLIKIIHVPTGSSLLEEVLAGDTPVRPARDALFYSIYACAVMSMAEDECAALFHRERGAVLDEMMAAAKRALLEASFMQSLELMVLQAFVLFLTALQTCTESSAFWSLLGVAIRRAQTLGLHRDGTRLGLSLFETEMRRRLWWYLVSLDVRATEVAGAGAGSSILSQPWDTQVPLNVDDDSLHLGMTGEDFPESRSGLTEMSFVLFRCETVRFLRLAENRSLPLGGAPPRRGAQIALLGDRIADFENRLEERFLRFCDPVVPLHALLNVTARATVAKLQRIAAMFRSDQQQQQRQQASNDHRAENLEQTYAFGVRMLEYDHLVLSNRATQRFGWYTRTQFAWGAAIGLLEWLRLSTKKDPGADVAVWGPCEESAWQHIEQLYDHHPEYLQPQQHSALPRTVNNLAVRVWNGGPQRWPPPAFIEAIKSVGSRCSTGEGNENNLAFLSDSAQLWDGNFSWDIDTWI</sequence>
<name>A0A1L9SF31_9EURO</name>
<dbReference type="GeneID" id="34617050"/>
<keyword evidence="5" id="KW-0804">Transcription</keyword>
<evidence type="ECO:0000259" key="8">
    <source>
        <dbReference type="PROSITE" id="PS50048"/>
    </source>
</evidence>
<keyword evidence="2" id="KW-0479">Metal-binding</keyword>
<dbReference type="GO" id="GO:0008270">
    <property type="term" value="F:zinc ion binding"/>
    <property type="evidence" value="ECO:0007669"/>
    <property type="project" value="InterPro"/>
</dbReference>
<dbReference type="GO" id="GO:0000981">
    <property type="term" value="F:DNA-binding transcription factor activity, RNA polymerase II-specific"/>
    <property type="evidence" value="ECO:0007669"/>
    <property type="project" value="InterPro"/>
</dbReference>
<protein>
    <recommendedName>
        <fullName evidence="8">Zn(2)-C6 fungal-type domain-containing protein</fullName>
    </recommendedName>
</protein>
<dbReference type="InterPro" id="IPR036864">
    <property type="entry name" value="Zn2-C6_fun-type_DNA-bd_sf"/>
</dbReference>
<evidence type="ECO:0000313" key="10">
    <source>
        <dbReference type="Proteomes" id="UP000184188"/>
    </source>
</evidence>
<evidence type="ECO:0000256" key="3">
    <source>
        <dbReference type="ARBA" id="ARBA00023015"/>
    </source>
</evidence>
<dbReference type="STRING" id="1073090.A0A1L9SF31"/>
<dbReference type="VEuPathDB" id="FungiDB:ASPZODRAFT_98770"/>
<dbReference type="SUPFAM" id="SSF57701">
    <property type="entry name" value="Zn2/Cys6 DNA-binding domain"/>
    <property type="match status" value="1"/>
</dbReference>
<dbReference type="GO" id="GO:0006351">
    <property type="term" value="P:DNA-templated transcription"/>
    <property type="evidence" value="ECO:0007669"/>
    <property type="project" value="InterPro"/>
</dbReference>
<dbReference type="PROSITE" id="PS00463">
    <property type="entry name" value="ZN2_CY6_FUNGAL_1"/>
    <property type="match status" value="1"/>
</dbReference>
<evidence type="ECO:0000256" key="5">
    <source>
        <dbReference type="ARBA" id="ARBA00023163"/>
    </source>
</evidence>
<evidence type="ECO:0000256" key="6">
    <source>
        <dbReference type="ARBA" id="ARBA00023242"/>
    </source>
</evidence>
<evidence type="ECO:0000256" key="2">
    <source>
        <dbReference type="ARBA" id="ARBA00022723"/>
    </source>
</evidence>